<reference evidence="4 6" key="2">
    <citation type="journal article" date="2018" name="Emerg. Microbes Infect.">
        <title>Phenotypic and molecular analysis of nontypeable Group B streptococci: identification of cps2a and hybrid cps2a/cps5 Group B streptococcal capsule gene clusters.</title>
        <authorList>
            <person name="Alhhazmi A."/>
            <person name="Tyrrell G.J."/>
        </authorList>
    </citation>
    <scope>NUCLEOTIDE SEQUENCE [LARGE SCALE GENOMIC DNA]</scope>
    <source>
        <strain evidence="4 6">PLGBS17</strain>
    </source>
</reference>
<reference evidence="3" key="3">
    <citation type="submission" date="2023-05" db="EMBL/GenBank/DDBJ databases">
        <title>Cataloging the Phylogenetic Diversity of Human Bladder Bacteria.</title>
        <authorList>
            <person name="Du J."/>
        </authorList>
    </citation>
    <scope>NUCLEOTIDE SEQUENCE</scope>
    <source>
        <strain evidence="3">UMB8703</strain>
    </source>
</reference>
<name>A0A0H1XPZ1_STRAG</name>
<evidence type="ECO:0000313" key="2">
    <source>
        <dbReference type="EMBL" id="KLL45497.1"/>
    </source>
</evidence>
<protein>
    <recommendedName>
        <fullName evidence="1">CD1375-like domain-containing protein</fullName>
    </recommendedName>
</protein>
<evidence type="ECO:0000313" key="3">
    <source>
        <dbReference type="EMBL" id="MDK6898548.1"/>
    </source>
</evidence>
<dbReference type="AlphaFoldDB" id="A0A0H1XPZ1"/>
<dbReference type="EMBL" id="LBKL01000011">
    <property type="protein sequence ID" value="KLL45497.1"/>
    <property type="molecule type" value="Genomic_DNA"/>
</dbReference>
<dbReference type="EMBL" id="QHGZ01000009">
    <property type="protein sequence ID" value="RDY91532.1"/>
    <property type="molecule type" value="Genomic_DNA"/>
</dbReference>
<dbReference type="Pfam" id="PF23792">
    <property type="entry name" value="CD1375-like"/>
    <property type="match status" value="1"/>
</dbReference>
<dbReference type="Proteomes" id="UP000256718">
    <property type="component" value="Unassembled WGS sequence"/>
</dbReference>
<dbReference type="InterPro" id="IPR056265">
    <property type="entry name" value="CD1375-like_dom"/>
</dbReference>
<sequence length="70" mass="8165">MKILLLLVRIFLQEEGIDMMIKLFAIDLYYGRMAWSSFVKKGFSEFINNKTKEQLAIMCDEELLAEILAS</sequence>
<proteinExistence type="predicted"/>
<evidence type="ECO:0000259" key="1">
    <source>
        <dbReference type="Pfam" id="PF23792"/>
    </source>
</evidence>
<dbReference type="RefSeq" id="WP_000698337.1">
    <property type="nucleotide sequence ID" value="NZ_AP020310.1"/>
</dbReference>
<dbReference type="Proteomes" id="UP001230629">
    <property type="component" value="Unassembled WGS sequence"/>
</dbReference>
<organism evidence="4 6">
    <name type="scientific">Streptococcus agalactiae</name>
    <dbReference type="NCBI Taxonomy" id="1311"/>
    <lineage>
        <taxon>Bacteria</taxon>
        <taxon>Bacillati</taxon>
        <taxon>Bacillota</taxon>
        <taxon>Bacilli</taxon>
        <taxon>Lactobacillales</taxon>
        <taxon>Streptococcaceae</taxon>
        <taxon>Streptococcus</taxon>
    </lineage>
</organism>
<feature type="domain" description="CD1375-like" evidence="1">
    <location>
        <begin position="19"/>
        <end position="70"/>
    </location>
</feature>
<dbReference type="Proteomes" id="UP000035346">
    <property type="component" value="Unassembled WGS sequence"/>
</dbReference>
<dbReference type="EMBL" id="JASOIH010000001">
    <property type="protein sequence ID" value="MDK6898548.1"/>
    <property type="molecule type" value="Genomic_DNA"/>
</dbReference>
<dbReference type="KEGG" id="sagg:EN73_03530"/>
<evidence type="ECO:0000313" key="5">
    <source>
        <dbReference type="Proteomes" id="UP000035346"/>
    </source>
</evidence>
<accession>A0A0H1XPZ1</accession>
<reference evidence="2 5" key="1">
    <citation type="journal article" date="2015" name="PLoS ONE">
        <title>Genomic analysis reveals the molecular basis for capsule loss in the group B streptococcus population.</title>
        <authorList>
            <consortium name="DEVANI Consortium"/>
            <person name="Rosini R."/>
            <person name="Campisi E."/>
            <person name="De Chiara M."/>
            <person name="Tettelin H."/>
            <person name="Rinaudo D."/>
            <person name="Toniolo C."/>
            <person name="Metruccio M."/>
            <person name="Guidotti S."/>
            <person name="Sorensen U.B."/>
            <person name="Kilian M."/>
            <person name="Ramirez M."/>
            <person name="Janulczyk R."/>
            <person name="Donati C."/>
            <person name="Grandi G."/>
            <person name="Margarit I."/>
        </authorList>
    </citation>
    <scope>NUCLEOTIDE SEQUENCE [LARGE SCALE GENOMIC DNA]</scope>
    <source>
        <strain evidence="2 5">DK-B-USS-215</strain>
    </source>
</reference>
<gene>
    <name evidence="4" type="ORF">C4618_00545</name>
    <name evidence="3" type="ORF">QP229_00840</name>
    <name evidence="2" type="ORF">WA04_00820</name>
</gene>
<evidence type="ECO:0000313" key="4">
    <source>
        <dbReference type="EMBL" id="RDY91532.1"/>
    </source>
</evidence>
<evidence type="ECO:0000313" key="6">
    <source>
        <dbReference type="Proteomes" id="UP000256718"/>
    </source>
</evidence>
<comment type="caution">
    <text evidence="4">The sequence shown here is derived from an EMBL/GenBank/DDBJ whole genome shotgun (WGS) entry which is preliminary data.</text>
</comment>